<evidence type="ECO:0000256" key="3">
    <source>
        <dbReference type="ARBA" id="ARBA00023002"/>
    </source>
</evidence>
<evidence type="ECO:0000256" key="2">
    <source>
        <dbReference type="ARBA" id="ARBA00022723"/>
    </source>
</evidence>
<sequence>MNPIRAHNQHTRRSLFAGPFSELNGAAMIALASGKHRGHMIRRDPAPEKATRAIKPANRSVQPTLATWRQSRLGARAPPARREFSARRMSVSPQYLQVRPEKIVNPVLPVENCPDTMPFSLDLKRRLRECDEFFRLPELAHLDSQRRRSALEQLEQTGTYSQTAEEILIGAKLAWRNHARCVGRKHWRSLKLLDARRVRSARELAEVCWQHLHMATNNGAVQSLITVGPPRQPDGREFRIVSPQLIRYAGYRNGDGTVTGDAAHVALTEFAMKLGWRGAGTPFDILPLLISTPDEPIRWFDIPPDLVLEVELEHPDFDWFTGLGLRWHAVPAVANMNLEIGGVTYPFAPFNGWYMGAEIGARNLSDTNRYNMLPLIGEMMGLDTSAERTLWRDRALVELNRAVLFSYRKAGVHIVDHHTVAKQFCDHVNREKAAGRTCPTDWSWINPPISSGLTPTFHQYYDPPDHDIRPNFVRRDFRNDAV</sequence>
<dbReference type="InterPro" id="IPR044943">
    <property type="entry name" value="NOS_dom_1"/>
</dbReference>
<dbReference type="Gene3D" id="3.90.1230.10">
    <property type="entry name" value="Nitric Oxide Synthase, Chain A, domain 3"/>
    <property type="match status" value="1"/>
</dbReference>
<keyword evidence="4" id="KW-0408">Iron</keyword>
<organism evidence="6 7">
    <name type="scientific">Nocardia arthritidis</name>
    <dbReference type="NCBI Taxonomy" id="228602"/>
    <lineage>
        <taxon>Bacteria</taxon>
        <taxon>Bacillati</taxon>
        <taxon>Actinomycetota</taxon>
        <taxon>Actinomycetes</taxon>
        <taxon>Mycobacteriales</taxon>
        <taxon>Nocardiaceae</taxon>
        <taxon>Nocardia</taxon>
    </lineage>
</organism>
<dbReference type="GO" id="GO:0046872">
    <property type="term" value="F:metal ion binding"/>
    <property type="evidence" value="ECO:0007669"/>
    <property type="project" value="UniProtKB-KW"/>
</dbReference>
<dbReference type="Gene3D" id="3.90.340.10">
    <property type="entry name" value="Nitric Oxide Synthase, Chain A, domain 1"/>
    <property type="match status" value="1"/>
</dbReference>
<proteinExistence type="predicted"/>
<evidence type="ECO:0000256" key="1">
    <source>
        <dbReference type="ARBA" id="ARBA00022617"/>
    </source>
</evidence>
<dbReference type="InterPro" id="IPR044940">
    <property type="entry name" value="NOS_dom_2"/>
</dbReference>
<feature type="domain" description="Nitric oxide synthase (NOS)" evidence="5">
    <location>
        <begin position="144"/>
        <end position="474"/>
    </location>
</feature>
<dbReference type="SUPFAM" id="SSF56512">
    <property type="entry name" value="Nitric oxide (NO) synthase oxygenase domain"/>
    <property type="match status" value="1"/>
</dbReference>
<evidence type="ECO:0000313" key="7">
    <source>
        <dbReference type="Proteomes" id="UP000503540"/>
    </source>
</evidence>
<accession>A0A6G9Y4N9</accession>
<dbReference type="Gene3D" id="3.90.440.10">
    <property type="entry name" value="Nitric Oxide Synthase,Heme Domain,Chain A domain 2"/>
    <property type="match status" value="1"/>
</dbReference>
<evidence type="ECO:0000259" key="5">
    <source>
        <dbReference type="Pfam" id="PF02898"/>
    </source>
</evidence>
<evidence type="ECO:0000313" key="6">
    <source>
        <dbReference type="EMBL" id="QIS08151.1"/>
    </source>
</evidence>
<dbReference type="Proteomes" id="UP000503540">
    <property type="component" value="Chromosome"/>
</dbReference>
<dbReference type="AlphaFoldDB" id="A0A6G9Y4N9"/>
<name>A0A6G9Y4N9_9NOCA</name>
<protein>
    <submittedName>
        <fullName evidence="6">Nitric oxide synthase oxygenase</fullName>
    </submittedName>
</protein>
<dbReference type="InterPro" id="IPR050607">
    <property type="entry name" value="NOS"/>
</dbReference>
<keyword evidence="7" id="KW-1185">Reference proteome</keyword>
<dbReference type="InterPro" id="IPR044944">
    <property type="entry name" value="NOS_dom_3"/>
</dbReference>
<dbReference type="PANTHER" id="PTHR43410:SF1">
    <property type="entry name" value="NITRIC OXIDE SYNTHASE"/>
    <property type="match status" value="1"/>
</dbReference>
<gene>
    <name evidence="6" type="ORF">F5544_01115</name>
</gene>
<reference evidence="6 7" key="1">
    <citation type="journal article" date="2019" name="ACS Chem. Biol.">
        <title>Identification and Mobilization of a Cryptic Antibiotic Biosynthesis Gene Locus from a Human-Pathogenic Nocardia Isolate.</title>
        <authorList>
            <person name="Herisse M."/>
            <person name="Ishida K."/>
            <person name="Porter J.L."/>
            <person name="Howden B."/>
            <person name="Hertweck C."/>
            <person name="Stinear T.P."/>
            <person name="Pidot S.J."/>
        </authorList>
    </citation>
    <scope>NUCLEOTIDE SEQUENCE [LARGE SCALE GENOMIC DNA]</scope>
    <source>
        <strain evidence="6 7">AUSMDU00012717</strain>
    </source>
</reference>
<dbReference type="PANTHER" id="PTHR43410">
    <property type="entry name" value="NITRIC OXIDE SYNTHASE OXYGENASE"/>
    <property type="match status" value="1"/>
</dbReference>
<dbReference type="InterPro" id="IPR004030">
    <property type="entry name" value="NOS_N"/>
</dbReference>
<dbReference type="GO" id="GO:0006809">
    <property type="term" value="P:nitric oxide biosynthetic process"/>
    <property type="evidence" value="ECO:0007669"/>
    <property type="project" value="InterPro"/>
</dbReference>
<keyword evidence="1" id="KW-0349">Heme</keyword>
<dbReference type="KEGG" id="nah:F5544_01115"/>
<dbReference type="EMBL" id="CP046172">
    <property type="protein sequence ID" value="QIS08151.1"/>
    <property type="molecule type" value="Genomic_DNA"/>
</dbReference>
<evidence type="ECO:0000256" key="4">
    <source>
        <dbReference type="ARBA" id="ARBA00023004"/>
    </source>
</evidence>
<keyword evidence="3" id="KW-0560">Oxidoreductase</keyword>
<dbReference type="Pfam" id="PF02898">
    <property type="entry name" value="NO_synthase"/>
    <property type="match status" value="1"/>
</dbReference>
<keyword evidence="2" id="KW-0479">Metal-binding</keyword>
<dbReference type="InterPro" id="IPR036119">
    <property type="entry name" value="NOS_N_sf"/>
</dbReference>
<dbReference type="GO" id="GO:0004517">
    <property type="term" value="F:nitric-oxide synthase activity"/>
    <property type="evidence" value="ECO:0007669"/>
    <property type="project" value="InterPro"/>
</dbReference>